<sequence length="146" mass="16199">MVFKLTGWAPSATVADDVLTLPFELRQKSRLSAVTDKGEQVALFLERGKILRSGMVLTGIDEFKVLINAAPEPVSVMRCDDPLQLARACYHLGNRHISVQILRGELRYLSDHVLDHMLEGLGFDITQDILPFEPEAGAYHGHGHGH</sequence>
<dbReference type="PIRSF" id="PIRSF036402">
    <property type="entry name" value="Ureas_acces_UreE"/>
    <property type="match status" value="1"/>
</dbReference>
<dbReference type="STRING" id="1420851.AU255_14950"/>
<dbReference type="EMBL" id="LPUF01000003">
    <property type="protein sequence ID" value="OQK15523.1"/>
    <property type="molecule type" value="Genomic_DNA"/>
</dbReference>
<dbReference type="InterPro" id="IPR036118">
    <property type="entry name" value="UreE_N_sf"/>
</dbReference>
<dbReference type="GO" id="GO:0016151">
    <property type="term" value="F:nickel cation binding"/>
    <property type="evidence" value="ECO:0007669"/>
    <property type="project" value="UniProtKB-UniRule"/>
</dbReference>
<dbReference type="Pfam" id="PF05194">
    <property type="entry name" value="UreE_C"/>
    <property type="match status" value="1"/>
</dbReference>
<evidence type="ECO:0000259" key="6">
    <source>
        <dbReference type="SMART" id="SM00988"/>
    </source>
</evidence>
<dbReference type="Gene3D" id="3.30.70.790">
    <property type="entry name" value="UreE, C-terminal domain"/>
    <property type="match status" value="1"/>
</dbReference>
<dbReference type="AlphaFoldDB" id="A0A1V8M264"/>
<keyword evidence="8" id="KW-1185">Reference proteome</keyword>
<dbReference type="GO" id="GO:0006457">
    <property type="term" value="P:protein folding"/>
    <property type="evidence" value="ECO:0007669"/>
    <property type="project" value="InterPro"/>
</dbReference>
<dbReference type="InterPro" id="IPR004029">
    <property type="entry name" value="UreE_N"/>
</dbReference>
<dbReference type="InterPro" id="IPR012406">
    <property type="entry name" value="UreE"/>
</dbReference>
<dbReference type="HAMAP" id="MF_00822">
    <property type="entry name" value="UreE"/>
    <property type="match status" value="1"/>
</dbReference>
<protein>
    <recommendedName>
        <fullName evidence="5">Urease accessory protein UreE</fullName>
    </recommendedName>
</protein>
<accession>A0A1V8M264</accession>
<evidence type="ECO:0000256" key="5">
    <source>
        <dbReference type="HAMAP-Rule" id="MF_00822"/>
    </source>
</evidence>
<evidence type="ECO:0000313" key="8">
    <source>
        <dbReference type="Proteomes" id="UP000191980"/>
    </source>
</evidence>
<dbReference type="CDD" id="cd00571">
    <property type="entry name" value="UreE"/>
    <property type="match status" value="1"/>
</dbReference>
<keyword evidence="2 5" id="KW-0963">Cytoplasm</keyword>
<dbReference type="GO" id="GO:0051082">
    <property type="term" value="F:unfolded protein binding"/>
    <property type="evidence" value="ECO:0007669"/>
    <property type="project" value="UniProtKB-UniRule"/>
</dbReference>
<evidence type="ECO:0000256" key="4">
    <source>
        <dbReference type="ARBA" id="ARBA00023186"/>
    </source>
</evidence>
<evidence type="ECO:0000256" key="1">
    <source>
        <dbReference type="ARBA" id="ARBA00004496"/>
    </source>
</evidence>
<dbReference type="GO" id="GO:0005737">
    <property type="term" value="C:cytoplasm"/>
    <property type="evidence" value="ECO:0007669"/>
    <property type="project" value="UniProtKB-SubCell"/>
</dbReference>
<comment type="subcellular location">
    <subcellularLocation>
        <location evidence="1 5">Cytoplasm</location>
    </subcellularLocation>
</comment>
<dbReference type="SUPFAM" id="SSF69287">
    <property type="entry name" value="Urease metallochaperone UreE, N-terminal domain"/>
    <property type="match status" value="1"/>
</dbReference>
<dbReference type="SMART" id="SM00988">
    <property type="entry name" value="UreE_N"/>
    <property type="match status" value="1"/>
</dbReference>
<keyword evidence="4 5" id="KW-0143">Chaperone</keyword>
<keyword evidence="3 5" id="KW-0533">Nickel</keyword>
<reference evidence="7 8" key="1">
    <citation type="submission" date="2015-12" db="EMBL/GenBank/DDBJ databases">
        <authorList>
            <person name="Shamseldin A."/>
            <person name="Moawad H."/>
            <person name="Abd El-Rahim W.M."/>
            <person name="Sadowsky M.J."/>
        </authorList>
    </citation>
    <scope>NUCLEOTIDE SEQUENCE [LARGE SCALE GENOMIC DNA]</scope>
    <source>
        <strain evidence="7 8">WF1</strain>
    </source>
</reference>
<dbReference type="Gene3D" id="2.60.260.20">
    <property type="entry name" value="Urease metallochaperone UreE, N-terminal domain"/>
    <property type="match status" value="1"/>
</dbReference>
<organism evidence="7 8">
    <name type="scientific">Methyloprofundus sedimenti</name>
    <dbReference type="NCBI Taxonomy" id="1420851"/>
    <lineage>
        <taxon>Bacteria</taxon>
        <taxon>Pseudomonadati</taxon>
        <taxon>Pseudomonadota</taxon>
        <taxon>Gammaproteobacteria</taxon>
        <taxon>Methylococcales</taxon>
        <taxon>Methylococcaceae</taxon>
        <taxon>Methyloprofundus</taxon>
    </lineage>
</organism>
<comment type="caution">
    <text evidence="7">The sequence shown here is derived from an EMBL/GenBank/DDBJ whole genome shotgun (WGS) entry which is preliminary data.</text>
</comment>
<comment type="similarity">
    <text evidence="5">Belongs to the UreE family.</text>
</comment>
<dbReference type="GO" id="GO:0065003">
    <property type="term" value="P:protein-containing complex assembly"/>
    <property type="evidence" value="ECO:0007669"/>
    <property type="project" value="InterPro"/>
</dbReference>
<dbReference type="Proteomes" id="UP000191980">
    <property type="component" value="Unassembled WGS sequence"/>
</dbReference>
<evidence type="ECO:0000313" key="7">
    <source>
        <dbReference type="EMBL" id="OQK15523.1"/>
    </source>
</evidence>
<evidence type="ECO:0000256" key="3">
    <source>
        <dbReference type="ARBA" id="ARBA00022596"/>
    </source>
</evidence>
<dbReference type="RefSeq" id="WP_080523767.1">
    <property type="nucleotide sequence ID" value="NZ_LPUF01000003.1"/>
</dbReference>
<dbReference type="SUPFAM" id="SSF69737">
    <property type="entry name" value="Urease metallochaperone UreE, C-terminal domain"/>
    <property type="match status" value="1"/>
</dbReference>
<gene>
    <name evidence="5" type="primary">ureE</name>
    <name evidence="7" type="ORF">AU255_14950</name>
</gene>
<dbReference type="OrthoDB" id="5421304at2"/>
<feature type="domain" description="UreE urease accessory N-terminal" evidence="6">
    <location>
        <begin position="2"/>
        <end position="67"/>
    </location>
</feature>
<name>A0A1V8M264_9GAMM</name>
<evidence type="ECO:0000256" key="2">
    <source>
        <dbReference type="ARBA" id="ARBA00022490"/>
    </source>
</evidence>
<dbReference type="NCBIfam" id="NF009751">
    <property type="entry name" value="PRK13261.1-1"/>
    <property type="match status" value="1"/>
</dbReference>
<dbReference type="GO" id="GO:0019627">
    <property type="term" value="P:urea metabolic process"/>
    <property type="evidence" value="ECO:0007669"/>
    <property type="project" value="InterPro"/>
</dbReference>
<dbReference type="InterPro" id="IPR007864">
    <property type="entry name" value="UreE_C_dom"/>
</dbReference>
<comment type="function">
    <text evidence="5">Involved in urease metallocenter assembly. Binds nickel. Probably functions as a nickel donor during metallocenter assembly.</text>
</comment>
<proteinExistence type="inferred from homology"/>
<dbReference type="Pfam" id="PF02814">
    <property type="entry name" value="UreE_N"/>
    <property type="match status" value="1"/>
</dbReference>